<organism evidence="1 2">
    <name type="scientific">Cohnella lupini</name>
    <dbReference type="NCBI Taxonomy" id="1294267"/>
    <lineage>
        <taxon>Bacteria</taxon>
        <taxon>Bacillati</taxon>
        <taxon>Bacillota</taxon>
        <taxon>Bacilli</taxon>
        <taxon>Bacillales</taxon>
        <taxon>Paenibacillaceae</taxon>
        <taxon>Cohnella</taxon>
    </lineage>
</organism>
<dbReference type="InterPro" id="IPR041881">
    <property type="entry name" value="PqqD_sf"/>
</dbReference>
<dbReference type="NCBIfam" id="NF033536">
    <property type="entry name" value="lasso_PqqD_Bac"/>
    <property type="match status" value="1"/>
</dbReference>
<proteinExistence type="predicted"/>
<dbReference type="RefSeq" id="WP_115992336.1">
    <property type="nucleotide sequence ID" value="NZ_QRDY01000004.1"/>
</dbReference>
<gene>
    <name evidence="1" type="ORF">DFP95_10427</name>
</gene>
<accession>A0A3D9IMM6</accession>
<evidence type="ECO:0000313" key="2">
    <source>
        <dbReference type="Proteomes" id="UP000256869"/>
    </source>
</evidence>
<dbReference type="AlphaFoldDB" id="A0A3D9IMM6"/>
<dbReference type="InterPro" id="IPR008792">
    <property type="entry name" value="PQQD"/>
</dbReference>
<evidence type="ECO:0000313" key="1">
    <source>
        <dbReference type="EMBL" id="RED63034.1"/>
    </source>
</evidence>
<protein>
    <submittedName>
        <fullName evidence="1">Coenzyme PQQ synthesis protein D (PqqD)</fullName>
    </submittedName>
</protein>
<dbReference type="Gene3D" id="1.10.10.1150">
    <property type="entry name" value="Coenzyme PQQ synthesis protein D (PqqD)"/>
    <property type="match status" value="1"/>
</dbReference>
<sequence length="102" mass="11299">MITNKKLTLDDVVVQAEGNIVSDMDGEKVMLNVSRGKYFNLGDVGGAIWDAMSAPRSIRNLVQILMVEYNVEQSVCEEHVLSFLGNLLDNQLIDVGEEGTRQ</sequence>
<dbReference type="OrthoDB" id="1495225at2"/>
<dbReference type="EMBL" id="QRDY01000004">
    <property type="protein sequence ID" value="RED63034.1"/>
    <property type="molecule type" value="Genomic_DNA"/>
</dbReference>
<reference evidence="1 2" key="1">
    <citation type="submission" date="2018-07" db="EMBL/GenBank/DDBJ databases">
        <title>Genomic Encyclopedia of Type Strains, Phase III (KMG-III): the genomes of soil and plant-associated and newly described type strains.</title>
        <authorList>
            <person name="Whitman W."/>
        </authorList>
    </citation>
    <scope>NUCLEOTIDE SEQUENCE [LARGE SCALE GENOMIC DNA]</scope>
    <source>
        <strain evidence="1 2">CECT 8236</strain>
    </source>
</reference>
<name>A0A3D9IMM6_9BACL</name>
<keyword evidence="2" id="KW-1185">Reference proteome</keyword>
<dbReference type="Pfam" id="PF05402">
    <property type="entry name" value="PqqD"/>
    <property type="match status" value="1"/>
</dbReference>
<dbReference type="Proteomes" id="UP000256869">
    <property type="component" value="Unassembled WGS sequence"/>
</dbReference>
<comment type="caution">
    <text evidence="1">The sequence shown here is derived from an EMBL/GenBank/DDBJ whole genome shotgun (WGS) entry which is preliminary data.</text>
</comment>